<name>A0A9E2KFG8_9BACE</name>
<evidence type="ECO:0000313" key="2">
    <source>
        <dbReference type="Proteomes" id="UP000824236"/>
    </source>
</evidence>
<accession>A0A9E2KFG8</accession>
<reference evidence="1" key="1">
    <citation type="journal article" date="2021" name="PeerJ">
        <title>Extensive microbial diversity within the chicken gut microbiome revealed by metagenomics and culture.</title>
        <authorList>
            <person name="Gilroy R."/>
            <person name="Ravi A."/>
            <person name="Getino M."/>
            <person name="Pursley I."/>
            <person name="Horton D.L."/>
            <person name="Alikhan N.F."/>
            <person name="Baker D."/>
            <person name="Gharbi K."/>
            <person name="Hall N."/>
            <person name="Watson M."/>
            <person name="Adriaenssens E.M."/>
            <person name="Foster-Nyarko E."/>
            <person name="Jarju S."/>
            <person name="Secka A."/>
            <person name="Antonio M."/>
            <person name="Oren A."/>
            <person name="Chaudhuri R.R."/>
            <person name="La Ragione R."/>
            <person name="Hildebrand F."/>
            <person name="Pallen M.J."/>
        </authorList>
    </citation>
    <scope>NUCLEOTIDE SEQUENCE</scope>
    <source>
        <strain evidence="1">B3-3758</strain>
    </source>
</reference>
<dbReference type="Proteomes" id="UP000824236">
    <property type="component" value="Unassembled WGS sequence"/>
</dbReference>
<gene>
    <name evidence="1" type="ORF">H9791_03315</name>
</gene>
<comment type="caution">
    <text evidence="1">The sequence shown here is derived from an EMBL/GenBank/DDBJ whole genome shotgun (WGS) entry which is preliminary data.</text>
</comment>
<sequence>MKPLDKLSTMTNIAYVLVDVLETNLMDMEHEYRRQGYELRHDAKRNFNTAIAAIRRLKSDVGKCRSSVQEDFGNDADIVNALLLTIIDRTGDDDMQSFRLYNYIKAMPSRLHLELDIDEKSVFGHVIEGIE</sequence>
<dbReference type="EMBL" id="JAHLFO010000040">
    <property type="protein sequence ID" value="MBU3813522.1"/>
    <property type="molecule type" value="Genomic_DNA"/>
</dbReference>
<proteinExistence type="predicted"/>
<dbReference type="AlphaFoldDB" id="A0A9E2KFG8"/>
<evidence type="ECO:0000313" key="1">
    <source>
        <dbReference type="EMBL" id="MBU3813522.1"/>
    </source>
</evidence>
<reference evidence="1" key="2">
    <citation type="submission" date="2021-04" db="EMBL/GenBank/DDBJ databases">
        <authorList>
            <person name="Gilroy R."/>
        </authorList>
    </citation>
    <scope>NUCLEOTIDE SEQUENCE</scope>
    <source>
        <strain evidence="1">B3-3758</strain>
    </source>
</reference>
<protein>
    <submittedName>
        <fullName evidence="1">Uncharacterized protein</fullName>
    </submittedName>
</protein>
<organism evidence="1 2">
    <name type="scientific">Candidatus Bacteroides intestinipullorum</name>
    <dbReference type="NCBI Taxonomy" id="2838471"/>
    <lineage>
        <taxon>Bacteria</taxon>
        <taxon>Pseudomonadati</taxon>
        <taxon>Bacteroidota</taxon>
        <taxon>Bacteroidia</taxon>
        <taxon>Bacteroidales</taxon>
        <taxon>Bacteroidaceae</taxon>
        <taxon>Bacteroides</taxon>
    </lineage>
</organism>